<proteinExistence type="predicted"/>
<name>A0A5C1AH73_9BACT</name>
<organism evidence="1 2">
    <name type="scientific">Limnoglobus roseus</name>
    <dbReference type="NCBI Taxonomy" id="2598579"/>
    <lineage>
        <taxon>Bacteria</taxon>
        <taxon>Pseudomonadati</taxon>
        <taxon>Planctomycetota</taxon>
        <taxon>Planctomycetia</taxon>
        <taxon>Gemmatales</taxon>
        <taxon>Gemmataceae</taxon>
        <taxon>Limnoglobus</taxon>
    </lineage>
</organism>
<dbReference type="KEGG" id="lrs:PX52LOC_05807"/>
<evidence type="ECO:0000313" key="2">
    <source>
        <dbReference type="Proteomes" id="UP000324974"/>
    </source>
</evidence>
<gene>
    <name evidence="1" type="ORF">PX52LOC_05807</name>
</gene>
<dbReference type="Proteomes" id="UP000324974">
    <property type="component" value="Chromosome"/>
</dbReference>
<dbReference type="AlphaFoldDB" id="A0A5C1AH73"/>
<keyword evidence="2" id="KW-1185">Reference proteome</keyword>
<accession>A0A5C1AH73</accession>
<dbReference type="EMBL" id="CP042425">
    <property type="protein sequence ID" value="QEL18769.1"/>
    <property type="molecule type" value="Genomic_DNA"/>
</dbReference>
<reference evidence="2" key="1">
    <citation type="submission" date="2019-08" db="EMBL/GenBank/DDBJ databases">
        <title>Limnoglobus roseus gen. nov., sp. nov., a novel freshwater planctomycete with a giant genome from the family Gemmataceae.</title>
        <authorList>
            <person name="Kulichevskaya I.S."/>
            <person name="Naumoff D.G."/>
            <person name="Miroshnikov K."/>
            <person name="Ivanova A."/>
            <person name="Philippov D.A."/>
            <person name="Hakobyan A."/>
            <person name="Rijpstra I.C."/>
            <person name="Sinninghe Damste J.S."/>
            <person name="Liesack W."/>
            <person name="Dedysh S.N."/>
        </authorList>
    </citation>
    <scope>NUCLEOTIDE SEQUENCE [LARGE SCALE GENOMIC DNA]</scope>
    <source>
        <strain evidence="2">PX52</strain>
    </source>
</reference>
<sequence>MSIEANVLKWALTGHTGASSKCMAAHLTGNECDGSYPHDAGDFGRCAGLLDAAPELRPLLPKMAEVNRYWAALVPLWDSIEALSGDYRKQTDAISKAIRPIEDKDSGVVRLGKGATIRFGAIKP</sequence>
<evidence type="ECO:0000313" key="1">
    <source>
        <dbReference type="EMBL" id="QEL18769.1"/>
    </source>
</evidence>
<protein>
    <submittedName>
        <fullName evidence="1">Uncharacterized protein</fullName>
    </submittedName>
</protein>